<dbReference type="AlphaFoldDB" id="A0A9E2KP74"/>
<dbReference type="Pfam" id="PF12833">
    <property type="entry name" value="HTH_18"/>
    <property type="match status" value="1"/>
</dbReference>
<sequence>MTAKLDDLRLKLLANLSKPQILKTEIAGLTLYRRDSPQVLDFEAGQIMVSLIVQGHKTITVRKQQFFYQQGQCLFCGTAAPSLFHALDNSPQHPFLSLSLTLEPELLAEVCLQLKPQQMQLCQTKGGVAVFDADESIIDACDRLVGCLGNDEEEAHIAPLIVREIYYRLFFSPCGGDLYTLATRGAMCNSILHAINFMKKHYSANMEIANIATQVNMSVSSFYRHFKQVTGVSPLQFQKQIRLHEAKLLLTTKQRGVNEIAYAVGYESPSQFIRDYRRCFGHTPGAEAKMPAAILA</sequence>
<keyword evidence="2" id="KW-0238">DNA-binding</keyword>
<dbReference type="InterPro" id="IPR018060">
    <property type="entry name" value="HTH_AraC"/>
</dbReference>
<organism evidence="5 6">
    <name type="scientific">Candidatus Anaerobiospirillum merdipullorum</name>
    <dbReference type="NCBI Taxonomy" id="2838450"/>
    <lineage>
        <taxon>Bacteria</taxon>
        <taxon>Pseudomonadati</taxon>
        <taxon>Pseudomonadota</taxon>
        <taxon>Gammaproteobacteria</taxon>
        <taxon>Aeromonadales</taxon>
        <taxon>Succinivibrionaceae</taxon>
        <taxon>Anaerobiospirillum</taxon>
    </lineage>
</organism>
<evidence type="ECO:0000256" key="2">
    <source>
        <dbReference type="ARBA" id="ARBA00023125"/>
    </source>
</evidence>
<keyword evidence="1" id="KW-0805">Transcription regulation</keyword>
<reference evidence="5" key="2">
    <citation type="submission" date="2021-04" db="EMBL/GenBank/DDBJ databases">
        <authorList>
            <person name="Gilroy R."/>
        </authorList>
    </citation>
    <scope>NUCLEOTIDE SEQUENCE</scope>
    <source>
        <strain evidence="5">687</strain>
    </source>
</reference>
<dbReference type="SMART" id="SM00342">
    <property type="entry name" value="HTH_ARAC"/>
    <property type="match status" value="1"/>
</dbReference>
<dbReference type="PANTHER" id="PTHR43436">
    <property type="entry name" value="ARAC-FAMILY TRANSCRIPTIONAL REGULATOR"/>
    <property type="match status" value="1"/>
</dbReference>
<dbReference type="GO" id="GO:0043565">
    <property type="term" value="F:sequence-specific DNA binding"/>
    <property type="evidence" value="ECO:0007669"/>
    <property type="project" value="InterPro"/>
</dbReference>
<evidence type="ECO:0000256" key="3">
    <source>
        <dbReference type="ARBA" id="ARBA00023163"/>
    </source>
</evidence>
<accession>A0A9E2KP74</accession>
<gene>
    <name evidence="5" type="ORF">IAA31_05730</name>
</gene>
<dbReference type="EMBL" id="JAHLFG010000062">
    <property type="protein sequence ID" value="MBU3826972.1"/>
    <property type="molecule type" value="Genomic_DNA"/>
</dbReference>
<evidence type="ECO:0000259" key="4">
    <source>
        <dbReference type="PROSITE" id="PS01124"/>
    </source>
</evidence>
<proteinExistence type="predicted"/>
<keyword evidence="3" id="KW-0804">Transcription</keyword>
<dbReference type="Proteomes" id="UP000824150">
    <property type="component" value="Unassembled WGS sequence"/>
</dbReference>
<comment type="caution">
    <text evidence="5">The sequence shown here is derived from an EMBL/GenBank/DDBJ whole genome shotgun (WGS) entry which is preliminary data.</text>
</comment>
<name>A0A9E2KP74_9GAMM</name>
<dbReference type="Pfam" id="PF06719">
    <property type="entry name" value="AraC_N"/>
    <property type="match status" value="1"/>
</dbReference>
<dbReference type="GO" id="GO:0003700">
    <property type="term" value="F:DNA-binding transcription factor activity"/>
    <property type="evidence" value="ECO:0007669"/>
    <property type="project" value="InterPro"/>
</dbReference>
<evidence type="ECO:0000313" key="5">
    <source>
        <dbReference type="EMBL" id="MBU3826972.1"/>
    </source>
</evidence>
<dbReference type="Gene3D" id="1.10.10.60">
    <property type="entry name" value="Homeodomain-like"/>
    <property type="match status" value="2"/>
</dbReference>
<reference evidence="5" key="1">
    <citation type="journal article" date="2021" name="PeerJ">
        <title>Extensive microbial diversity within the chicken gut microbiome revealed by metagenomics and culture.</title>
        <authorList>
            <person name="Gilroy R."/>
            <person name="Ravi A."/>
            <person name="Getino M."/>
            <person name="Pursley I."/>
            <person name="Horton D.L."/>
            <person name="Alikhan N.F."/>
            <person name="Baker D."/>
            <person name="Gharbi K."/>
            <person name="Hall N."/>
            <person name="Watson M."/>
            <person name="Adriaenssens E.M."/>
            <person name="Foster-Nyarko E."/>
            <person name="Jarju S."/>
            <person name="Secka A."/>
            <person name="Antonio M."/>
            <person name="Oren A."/>
            <person name="Chaudhuri R.R."/>
            <person name="La Ragione R."/>
            <person name="Hildebrand F."/>
            <person name="Pallen M.J."/>
        </authorList>
    </citation>
    <scope>NUCLEOTIDE SEQUENCE</scope>
    <source>
        <strain evidence="5">687</strain>
    </source>
</reference>
<dbReference type="PROSITE" id="PS01124">
    <property type="entry name" value="HTH_ARAC_FAMILY_2"/>
    <property type="match status" value="1"/>
</dbReference>
<dbReference type="InterPro" id="IPR009594">
    <property type="entry name" value="Tscrpt_reg_HTH_AraC_N"/>
</dbReference>
<dbReference type="InterPro" id="IPR009057">
    <property type="entry name" value="Homeodomain-like_sf"/>
</dbReference>
<dbReference type="PROSITE" id="PS00041">
    <property type="entry name" value="HTH_ARAC_FAMILY_1"/>
    <property type="match status" value="1"/>
</dbReference>
<dbReference type="PANTHER" id="PTHR43436:SF1">
    <property type="entry name" value="TRANSCRIPTIONAL REGULATORY PROTEIN"/>
    <property type="match status" value="1"/>
</dbReference>
<evidence type="ECO:0000313" key="6">
    <source>
        <dbReference type="Proteomes" id="UP000824150"/>
    </source>
</evidence>
<dbReference type="InterPro" id="IPR018062">
    <property type="entry name" value="HTH_AraC-typ_CS"/>
</dbReference>
<evidence type="ECO:0000256" key="1">
    <source>
        <dbReference type="ARBA" id="ARBA00023015"/>
    </source>
</evidence>
<dbReference type="SUPFAM" id="SSF46689">
    <property type="entry name" value="Homeodomain-like"/>
    <property type="match status" value="2"/>
</dbReference>
<feature type="domain" description="HTH araC/xylS-type" evidence="4">
    <location>
        <begin position="192"/>
        <end position="290"/>
    </location>
</feature>
<protein>
    <submittedName>
        <fullName evidence="5">AraC family transcriptional regulator</fullName>
    </submittedName>
</protein>